<evidence type="ECO:0000256" key="1">
    <source>
        <dbReference type="SAM" id="SignalP"/>
    </source>
</evidence>
<feature type="chain" id="PRO_5022078859" evidence="1">
    <location>
        <begin position="19"/>
        <end position="106"/>
    </location>
</feature>
<proteinExistence type="predicted"/>
<dbReference type="PROSITE" id="PS51257">
    <property type="entry name" value="PROKAR_LIPOPROTEIN"/>
    <property type="match status" value="1"/>
</dbReference>
<gene>
    <name evidence="2" type="ORF">DC3_29040</name>
</gene>
<accession>A0A511N335</accession>
<reference evidence="2 3" key="1">
    <citation type="submission" date="2019-07" db="EMBL/GenBank/DDBJ databases">
        <title>Whole genome shotgun sequence of Deinococcus cellulosilyticus NBRC 106333.</title>
        <authorList>
            <person name="Hosoyama A."/>
            <person name="Uohara A."/>
            <person name="Ohji S."/>
            <person name="Ichikawa N."/>
        </authorList>
    </citation>
    <scope>NUCLEOTIDE SEQUENCE [LARGE SCALE GENOMIC DNA]</scope>
    <source>
        <strain evidence="2 3">NBRC 106333</strain>
    </source>
</reference>
<protein>
    <submittedName>
        <fullName evidence="2">Uncharacterized protein</fullName>
    </submittedName>
</protein>
<dbReference type="EMBL" id="BJXB01000012">
    <property type="protein sequence ID" value="GEM47269.1"/>
    <property type="molecule type" value="Genomic_DNA"/>
</dbReference>
<evidence type="ECO:0000313" key="2">
    <source>
        <dbReference type="EMBL" id="GEM47269.1"/>
    </source>
</evidence>
<name>A0A511N335_DEIC1</name>
<dbReference type="RefSeq" id="WP_146885380.1">
    <property type="nucleotide sequence ID" value="NZ_BJXB01000012.1"/>
</dbReference>
<organism evidence="2 3">
    <name type="scientific">Deinococcus cellulosilyticus (strain DSM 18568 / NBRC 106333 / KACC 11606 / 5516J-15)</name>
    <dbReference type="NCBI Taxonomy" id="1223518"/>
    <lineage>
        <taxon>Bacteria</taxon>
        <taxon>Thermotogati</taxon>
        <taxon>Deinococcota</taxon>
        <taxon>Deinococci</taxon>
        <taxon>Deinococcales</taxon>
        <taxon>Deinococcaceae</taxon>
        <taxon>Deinococcus</taxon>
    </lineage>
</organism>
<evidence type="ECO:0000313" key="3">
    <source>
        <dbReference type="Proteomes" id="UP000321306"/>
    </source>
</evidence>
<dbReference type="Proteomes" id="UP000321306">
    <property type="component" value="Unassembled WGS sequence"/>
</dbReference>
<sequence length="106" mass="11697">MKKLKLMLGLILLPLALAACSQTPSSLSTTEEVQVQPQATYVVPAWAIMSYSSGVLKVRDYWMLPAPGSTVVSDPASSYKFRLLVTSTQDLRQYRLGFNIIYGNPI</sequence>
<dbReference type="AlphaFoldDB" id="A0A511N335"/>
<keyword evidence="1" id="KW-0732">Signal</keyword>
<keyword evidence="3" id="KW-1185">Reference proteome</keyword>
<feature type="signal peptide" evidence="1">
    <location>
        <begin position="1"/>
        <end position="18"/>
    </location>
</feature>
<comment type="caution">
    <text evidence="2">The sequence shown here is derived from an EMBL/GenBank/DDBJ whole genome shotgun (WGS) entry which is preliminary data.</text>
</comment>